<dbReference type="EMBL" id="FLQX01000130">
    <property type="protein sequence ID" value="SBT08075.1"/>
    <property type="molecule type" value="Genomic_DNA"/>
</dbReference>
<keyword evidence="2" id="KW-1185">Reference proteome</keyword>
<organism evidence="1 2">
    <name type="scientific">Candidatus Accumulibacter aalborgensis</name>
    <dbReference type="NCBI Taxonomy" id="1860102"/>
    <lineage>
        <taxon>Bacteria</taxon>
        <taxon>Pseudomonadati</taxon>
        <taxon>Pseudomonadota</taxon>
        <taxon>Betaproteobacteria</taxon>
        <taxon>Candidatus Accumulibacter</taxon>
    </lineage>
</organism>
<protein>
    <submittedName>
        <fullName evidence="1">Uncharacterized protein</fullName>
    </submittedName>
</protein>
<dbReference type="AlphaFoldDB" id="A0A1A8XSK9"/>
<dbReference type="Proteomes" id="UP000199169">
    <property type="component" value="Unassembled WGS sequence"/>
</dbReference>
<sequence length="67" mass="7373">MRRLAWLALAAASSSLDQKALQELIEKASTTITGRDVLPVALDEAVVFCLAQLIFDAEQRPRGARFE</sequence>
<evidence type="ECO:0000313" key="1">
    <source>
        <dbReference type="EMBL" id="SBT08075.1"/>
    </source>
</evidence>
<reference evidence="1 2" key="1">
    <citation type="submission" date="2016-06" db="EMBL/GenBank/DDBJ databases">
        <authorList>
            <person name="Kjaerup R.B."/>
            <person name="Dalgaard T.S."/>
            <person name="Juul-Madsen H.R."/>
        </authorList>
    </citation>
    <scope>NUCLEOTIDE SEQUENCE [LARGE SCALE GENOMIC DNA]</scope>
    <source>
        <strain evidence="1">3</strain>
    </source>
</reference>
<evidence type="ECO:0000313" key="2">
    <source>
        <dbReference type="Proteomes" id="UP000199169"/>
    </source>
</evidence>
<proteinExistence type="predicted"/>
<gene>
    <name evidence="1" type="ORF">ACCAA_520013</name>
</gene>
<accession>A0A1A8XSK9</accession>
<name>A0A1A8XSK9_9PROT</name>